<sequence>MSPVVNKLEVSKDCNVIIYKIDFKVSEILLCNQSLNTAIPKLKEE</sequence>
<reference evidence="1" key="1">
    <citation type="submission" date="2015-10" db="EMBL/GenBank/DDBJ databases">
        <authorList>
            <person name="Gilbert D.G."/>
        </authorList>
    </citation>
    <scope>NUCLEOTIDE SEQUENCE</scope>
</reference>
<dbReference type="AlphaFoldDB" id="A0A160TD89"/>
<gene>
    <name evidence="1" type="ORF">MGWOODY_Tha235</name>
</gene>
<dbReference type="EMBL" id="CZQC01000066">
    <property type="protein sequence ID" value="CUS42470.1"/>
    <property type="molecule type" value="Genomic_DNA"/>
</dbReference>
<protein>
    <submittedName>
        <fullName evidence="1">Uncharacterized protein</fullName>
    </submittedName>
</protein>
<proteinExistence type="predicted"/>
<accession>A0A160TD89</accession>
<organism evidence="1">
    <name type="scientific">hydrothermal vent metagenome</name>
    <dbReference type="NCBI Taxonomy" id="652676"/>
    <lineage>
        <taxon>unclassified sequences</taxon>
        <taxon>metagenomes</taxon>
        <taxon>ecological metagenomes</taxon>
    </lineage>
</organism>
<evidence type="ECO:0000313" key="1">
    <source>
        <dbReference type="EMBL" id="CUS42470.1"/>
    </source>
</evidence>
<name>A0A160TD89_9ZZZZ</name>